<proteinExistence type="predicted"/>
<accession>S3ZDV5</accession>
<sequence length="38" mass="4490">MTYEVGILCHLHMSFYYRGHLLNIPTLCMKVLFSILCK</sequence>
<comment type="caution">
    <text evidence="1">The sequence shown here is derived from an EMBL/GenBank/DDBJ whole genome shotgun (WGS) entry which is preliminary data.</text>
</comment>
<dbReference type="Proteomes" id="UP000014614">
    <property type="component" value="Unassembled WGS sequence"/>
</dbReference>
<dbReference type="HOGENOM" id="CLU_3324710_0_0_10"/>
<dbReference type="AlphaFoldDB" id="S3ZDV5"/>
<gene>
    <name evidence="1" type="ORF">HMPREF1181_02656</name>
</gene>
<reference evidence="1 2" key="1">
    <citation type="submission" date="2013-05" db="EMBL/GenBank/DDBJ databases">
        <title>The Genome Sequence of Bacteroides stercoris CC31F.</title>
        <authorList>
            <consortium name="The Broad Institute Genomics Platform"/>
            <person name="Earl A."/>
            <person name="Ward D."/>
            <person name="Feldgarden M."/>
            <person name="Gevers D."/>
            <person name="Oliphant K."/>
            <person name="Allen-Vercoe E."/>
            <person name="Walker B."/>
            <person name="Young S."/>
            <person name="Zeng Q."/>
            <person name="Gargeya S."/>
            <person name="Fitzgerald M."/>
            <person name="Haas B."/>
            <person name="Abouelleil A."/>
            <person name="Allen A.W."/>
            <person name="Alvarado L."/>
            <person name="Arachchi H.M."/>
            <person name="Berlin A.M."/>
            <person name="Chapman S.B."/>
            <person name="Gainer-Dewar J."/>
            <person name="Goldberg J."/>
            <person name="Griggs A."/>
            <person name="Gujja S."/>
            <person name="Hansen M."/>
            <person name="Howarth C."/>
            <person name="Imamovic A."/>
            <person name="Ireland A."/>
            <person name="Larimer J."/>
            <person name="McCowan C."/>
            <person name="Murphy C."/>
            <person name="Pearson M."/>
            <person name="Poon T.W."/>
            <person name="Priest M."/>
            <person name="Roberts A."/>
            <person name="Saif S."/>
            <person name="Shea T."/>
            <person name="Sisk P."/>
            <person name="Sykes S."/>
            <person name="Wortman J."/>
            <person name="Nusbaum C."/>
            <person name="Birren B."/>
        </authorList>
    </citation>
    <scope>NUCLEOTIDE SEQUENCE [LARGE SCALE GENOMIC DNA]</scope>
    <source>
        <strain evidence="1 2">CC31F</strain>
    </source>
</reference>
<organism evidence="1 2">
    <name type="scientific">Bacteroides stercoris CC31F</name>
    <dbReference type="NCBI Taxonomy" id="1073351"/>
    <lineage>
        <taxon>Bacteria</taxon>
        <taxon>Pseudomonadati</taxon>
        <taxon>Bacteroidota</taxon>
        <taxon>Bacteroidia</taxon>
        <taxon>Bacteroidales</taxon>
        <taxon>Bacteroidaceae</taxon>
        <taxon>Bacteroides</taxon>
    </lineage>
</organism>
<dbReference type="EMBL" id="ATFP01000041">
    <property type="protein sequence ID" value="EPH18945.1"/>
    <property type="molecule type" value="Genomic_DNA"/>
</dbReference>
<protein>
    <submittedName>
        <fullName evidence="1">Uncharacterized protein</fullName>
    </submittedName>
</protein>
<evidence type="ECO:0000313" key="2">
    <source>
        <dbReference type="Proteomes" id="UP000014614"/>
    </source>
</evidence>
<name>S3ZDV5_BACSE</name>
<evidence type="ECO:0000313" key="1">
    <source>
        <dbReference type="EMBL" id="EPH18945.1"/>
    </source>
</evidence>